<gene>
    <name evidence="2" type="ORF">FM101_00725</name>
</gene>
<reference evidence="2 3" key="1">
    <citation type="submission" date="2017-02" db="EMBL/GenBank/DDBJ databases">
        <authorList>
            <person name="Peterson S.W."/>
        </authorList>
    </citation>
    <scope>NUCLEOTIDE SEQUENCE [LARGE SCALE GENOMIC DNA]</scope>
    <source>
        <strain evidence="2 3">B Ar 00.02</strain>
    </source>
</reference>
<evidence type="ECO:0000313" key="2">
    <source>
        <dbReference type="EMBL" id="SJM47008.1"/>
    </source>
</evidence>
<dbReference type="AlphaFoldDB" id="A0A1R4ETM7"/>
<evidence type="ECO:0000256" key="1">
    <source>
        <dbReference type="SAM" id="MobiDB-lite"/>
    </source>
</evidence>
<sequence length="42" mass="4591">MSVVFTFSRPRSGSGWRQTVFSATRPRQQIPQAPSAAESHGS</sequence>
<dbReference type="EMBL" id="FUHW01000004">
    <property type="protein sequence ID" value="SJM47008.1"/>
    <property type="molecule type" value="Genomic_DNA"/>
</dbReference>
<proteinExistence type="predicted"/>
<feature type="region of interest" description="Disordered" evidence="1">
    <location>
        <begin position="1"/>
        <end position="42"/>
    </location>
</feature>
<dbReference type="Proteomes" id="UP000195913">
    <property type="component" value="Unassembled WGS sequence"/>
</dbReference>
<evidence type="ECO:0000313" key="3">
    <source>
        <dbReference type="Proteomes" id="UP000195913"/>
    </source>
</evidence>
<accession>A0A1R4ETM7</accession>
<keyword evidence="3" id="KW-1185">Reference proteome</keyword>
<protein>
    <submittedName>
        <fullName evidence="2">Uncharacterized protein</fullName>
    </submittedName>
</protein>
<name>A0A1R4ETM7_9MICC</name>
<organism evidence="2 3">
    <name type="scientific">Arthrobacter rhombi</name>
    <dbReference type="NCBI Taxonomy" id="71253"/>
    <lineage>
        <taxon>Bacteria</taxon>
        <taxon>Bacillati</taxon>
        <taxon>Actinomycetota</taxon>
        <taxon>Actinomycetes</taxon>
        <taxon>Micrococcales</taxon>
        <taxon>Micrococcaceae</taxon>
        <taxon>Arthrobacter</taxon>
    </lineage>
</organism>
<feature type="compositionally biased region" description="Polar residues" evidence="1">
    <location>
        <begin position="9"/>
        <end position="32"/>
    </location>
</feature>